<gene>
    <name evidence="1" type="ORF">C7459_103145</name>
</gene>
<name>A0A316DCC5_9BACL</name>
<dbReference type="Proteomes" id="UP000245634">
    <property type="component" value="Unassembled WGS sequence"/>
</dbReference>
<reference evidence="1 2" key="1">
    <citation type="submission" date="2018-05" db="EMBL/GenBank/DDBJ databases">
        <title>Genomic Encyclopedia of Type Strains, Phase IV (KMG-IV): sequencing the most valuable type-strain genomes for metagenomic binning, comparative biology and taxonomic classification.</title>
        <authorList>
            <person name="Goeker M."/>
        </authorList>
    </citation>
    <scope>NUCLEOTIDE SEQUENCE [LARGE SCALE GENOMIC DNA]</scope>
    <source>
        <strain evidence="1 2">DSM 18773</strain>
    </source>
</reference>
<keyword evidence="2" id="KW-1185">Reference proteome</keyword>
<accession>A0A316DCC5</accession>
<organism evidence="1 2">
    <name type="scientific">Tumebacillus permanentifrigoris</name>
    <dbReference type="NCBI Taxonomy" id="378543"/>
    <lineage>
        <taxon>Bacteria</taxon>
        <taxon>Bacillati</taxon>
        <taxon>Bacillota</taxon>
        <taxon>Bacilli</taxon>
        <taxon>Bacillales</taxon>
        <taxon>Alicyclobacillaceae</taxon>
        <taxon>Tumebacillus</taxon>
    </lineage>
</organism>
<sequence length="66" mass="7517">MAVKSKFYLEIYNEKNAVIGVVPLDTYPNEETIDKVIRETCQKVDGHENNLSGKTAKVDKRFSVIE</sequence>
<dbReference type="RefSeq" id="WP_109686805.1">
    <property type="nucleotide sequence ID" value="NZ_QGGL01000003.1"/>
</dbReference>
<evidence type="ECO:0000313" key="2">
    <source>
        <dbReference type="Proteomes" id="UP000245634"/>
    </source>
</evidence>
<dbReference type="EMBL" id="QGGL01000003">
    <property type="protein sequence ID" value="PWK15605.1"/>
    <property type="molecule type" value="Genomic_DNA"/>
</dbReference>
<proteinExistence type="predicted"/>
<dbReference type="AlphaFoldDB" id="A0A316DCC5"/>
<comment type="caution">
    <text evidence="1">The sequence shown here is derived from an EMBL/GenBank/DDBJ whole genome shotgun (WGS) entry which is preliminary data.</text>
</comment>
<protein>
    <submittedName>
        <fullName evidence="1">Uncharacterized protein</fullName>
    </submittedName>
</protein>
<evidence type="ECO:0000313" key="1">
    <source>
        <dbReference type="EMBL" id="PWK15605.1"/>
    </source>
</evidence>